<name>A0A7X8TLK5_9MICC</name>
<proteinExistence type="predicted"/>
<reference evidence="1 2" key="1">
    <citation type="submission" date="2020-04" db="EMBL/GenBank/DDBJ databases">
        <title>Nesterenkonia sp. nov., isolated from marine sediment.</title>
        <authorList>
            <person name="Zhang G."/>
        </authorList>
    </citation>
    <scope>NUCLEOTIDE SEQUENCE [LARGE SCALE GENOMIC DNA]</scope>
    <source>
        <strain evidence="1 2">MY13</strain>
    </source>
</reference>
<accession>A0A7X8TLK5</accession>
<evidence type="ECO:0000313" key="1">
    <source>
        <dbReference type="EMBL" id="NLS10816.1"/>
    </source>
</evidence>
<dbReference type="AlphaFoldDB" id="A0A7X8TLK5"/>
<keyword evidence="2" id="KW-1185">Reference proteome</keyword>
<comment type="caution">
    <text evidence="1">The sequence shown here is derived from an EMBL/GenBank/DDBJ whole genome shotgun (WGS) entry which is preliminary data.</text>
</comment>
<evidence type="ECO:0000313" key="2">
    <source>
        <dbReference type="Proteomes" id="UP000523139"/>
    </source>
</evidence>
<gene>
    <name evidence="1" type="ORF">HGQ17_12605</name>
</gene>
<dbReference type="Proteomes" id="UP000523139">
    <property type="component" value="Unassembled WGS sequence"/>
</dbReference>
<sequence>MRQITVTLSDEAAQALDQAIADGQFSSPDEAVNLSILDAFADTDQIVRSAEFLHFLNEVAIPAGERLKSDPSRGLSIEEVRSRFAQKRRKREREHQAA</sequence>
<organism evidence="1 2">
    <name type="scientific">Nesterenkonia sedimenti</name>
    <dbReference type="NCBI Taxonomy" id="1463632"/>
    <lineage>
        <taxon>Bacteria</taxon>
        <taxon>Bacillati</taxon>
        <taxon>Actinomycetota</taxon>
        <taxon>Actinomycetes</taxon>
        <taxon>Micrococcales</taxon>
        <taxon>Micrococcaceae</taxon>
        <taxon>Nesterenkonia</taxon>
    </lineage>
</organism>
<dbReference type="RefSeq" id="WP_168888304.1">
    <property type="nucleotide sequence ID" value="NZ_JABAHY010000015.1"/>
</dbReference>
<evidence type="ECO:0008006" key="3">
    <source>
        <dbReference type="Google" id="ProtNLM"/>
    </source>
</evidence>
<protein>
    <recommendedName>
        <fullName evidence="3">Type II toxin-antitoxin system ParD family antitoxin</fullName>
    </recommendedName>
</protein>
<dbReference type="EMBL" id="JABAHY010000015">
    <property type="protein sequence ID" value="NLS10816.1"/>
    <property type="molecule type" value="Genomic_DNA"/>
</dbReference>